<keyword evidence="2" id="KW-1185">Reference proteome</keyword>
<name>A0A108U6B6_9GAMM</name>
<dbReference type="SUPFAM" id="SSF69322">
    <property type="entry name" value="Tricorn protease domain 2"/>
    <property type="match status" value="1"/>
</dbReference>
<comment type="caution">
    <text evidence="1">The sequence shown here is derived from an EMBL/GenBank/DDBJ whole genome shotgun (WGS) entry which is preliminary data.</text>
</comment>
<accession>A0A108U6B6</accession>
<gene>
    <name evidence="1" type="ORF">AZ78_0917</name>
</gene>
<dbReference type="Proteomes" id="UP000023435">
    <property type="component" value="Unassembled WGS sequence"/>
</dbReference>
<dbReference type="EMBL" id="JAJA02000001">
    <property type="protein sequence ID" value="KWS03371.1"/>
    <property type="molecule type" value="Genomic_DNA"/>
</dbReference>
<evidence type="ECO:0000313" key="2">
    <source>
        <dbReference type="Proteomes" id="UP000023435"/>
    </source>
</evidence>
<protein>
    <submittedName>
        <fullName evidence="1">Uncharacterized protein</fullName>
    </submittedName>
</protein>
<reference evidence="1 2" key="1">
    <citation type="journal article" date="2014" name="Genome Announc.">
        <title>Draft Genome Sequence of Lysobacter capsici AZ78, a Bacterium Antagonistic to Plant-Pathogenic Oomycetes.</title>
        <authorList>
            <person name="Puopolo G."/>
            <person name="Sonego P."/>
            <person name="Engelen K."/>
            <person name="Pertot I."/>
        </authorList>
    </citation>
    <scope>NUCLEOTIDE SEQUENCE [LARGE SCALE GENOMIC DNA]</scope>
    <source>
        <strain evidence="1 2">AZ78</strain>
    </source>
</reference>
<evidence type="ECO:0000313" key="1">
    <source>
        <dbReference type="EMBL" id="KWS03371.1"/>
    </source>
</evidence>
<organism evidence="1 2">
    <name type="scientific">Lysobacter capsici AZ78</name>
    <dbReference type="NCBI Taxonomy" id="1444315"/>
    <lineage>
        <taxon>Bacteria</taxon>
        <taxon>Pseudomonadati</taxon>
        <taxon>Pseudomonadota</taxon>
        <taxon>Gammaproteobacteria</taxon>
        <taxon>Lysobacterales</taxon>
        <taxon>Lysobacteraceae</taxon>
        <taxon>Lysobacter</taxon>
    </lineage>
</organism>
<dbReference type="AlphaFoldDB" id="A0A108U6B6"/>
<proteinExistence type="predicted"/>
<sequence>MDTTTMTETTLDWTGPDLLDAAEVRREDGDLLVLDAAGGISCIDLESGAIALLGTVILREQTIEDDGRYGVASRWRLHASADGAFAAIVFDGGSDGFVVDLDDFRITLKLDGGDYYPDTVAFSLCFLSLRGAAVVVHRTAWNRLDASDPRTGALLTQRGPTTYVDGKAPPHYLDYFHGRLQPNPSGSRLFDDGWAWQPVGIPRVFDAAAWLSGNVWESEDGPSVRWLSYCDDWNFPACWIDDERVVLGHMSKWNDEEFASDPAPPGVRIIDLNQPGATPDRKLPMSAAPHALFSDGRSIFAAHGPDTSVWSVDSGDCTEVLHEFQATHHHRRRKELLDVQPRRIRRVSVA</sequence>